<protein>
    <recommendedName>
        <fullName evidence="4">Methyltransferase FkbM domain-containing protein</fullName>
    </recommendedName>
</protein>
<sequence>MRTAARQLLCLACATSHLDGSAAAASRILGRDERDRPAEAAAAAAARGETPSVARGSKKALAGGALKLRKDAPPRRKSDAPAAGLASGSQAAKQKKKAKRWWDEIADLPPPPPCSGRGARSRLLPLPSSSMFEWQALAEKLAPASPFVVNIGANDGVGNHDPTAFWLTRPAARGLALEGSRRHLPALERNYPSADVVKTISFATPRSIGAIFSAARVPTELFFLKVDIDGYDVAVTQRILELGYRPRLLYVEIAHNFPPDVVYEVPFVENRTWGWWASSRRCPVPTPRDAEKEKGDHTGGCSAAAWQAMLARTMGDEYRLLGVLANNMLYAHRSLVQLPRARASSRGWLSPSLKCAYEEGFIKMPFYGRIGIAYADVHHWTLDKIPLTRRLEDMKQYVDDSCTMRKLKAGAGGVDFPYVLQPSDEDPAVPLRGACAVDSCSGERIALIGSPVPSGA</sequence>
<evidence type="ECO:0008006" key="4">
    <source>
        <dbReference type="Google" id="ProtNLM"/>
    </source>
</evidence>
<dbReference type="Proteomes" id="UP001515480">
    <property type="component" value="Unassembled WGS sequence"/>
</dbReference>
<keyword evidence="3" id="KW-1185">Reference proteome</keyword>
<feature type="compositionally biased region" description="Basic and acidic residues" evidence="1">
    <location>
        <begin position="29"/>
        <end position="38"/>
    </location>
</feature>
<organism evidence="2 3">
    <name type="scientific">Prymnesium parvum</name>
    <name type="common">Toxic golden alga</name>
    <dbReference type="NCBI Taxonomy" id="97485"/>
    <lineage>
        <taxon>Eukaryota</taxon>
        <taxon>Haptista</taxon>
        <taxon>Haptophyta</taxon>
        <taxon>Prymnesiophyceae</taxon>
        <taxon>Prymnesiales</taxon>
        <taxon>Prymnesiaceae</taxon>
        <taxon>Prymnesium</taxon>
    </lineage>
</organism>
<comment type="caution">
    <text evidence="2">The sequence shown here is derived from an EMBL/GenBank/DDBJ whole genome shotgun (WGS) entry which is preliminary data.</text>
</comment>
<feature type="region of interest" description="Disordered" evidence="1">
    <location>
        <begin position="29"/>
        <end position="98"/>
    </location>
</feature>
<feature type="compositionally biased region" description="Basic and acidic residues" evidence="1">
    <location>
        <begin position="68"/>
        <end position="79"/>
    </location>
</feature>
<proteinExistence type="predicted"/>
<dbReference type="EMBL" id="JBGBPQ010000012">
    <property type="protein sequence ID" value="KAL1515068.1"/>
    <property type="molecule type" value="Genomic_DNA"/>
</dbReference>
<name>A0AB34J6S1_PRYPA</name>
<evidence type="ECO:0000313" key="2">
    <source>
        <dbReference type="EMBL" id="KAL1515068.1"/>
    </source>
</evidence>
<dbReference type="AlphaFoldDB" id="A0AB34J6S1"/>
<accession>A0AB34J6S1</accession>
<evidence type="ECO:0000313" key="3">
    <source>
        <dbReference type="Proteomes" id="UP001515480"/>
    </source>
</evidence>
<gene>
    <name evidence="2" type="ORF">AB1Y20_004133</name>
</gene>
<evidence type="ECO:0000256" key="1">
    <source>
        <dbReference type="SAM" id="MobiDB-lite"/>
    </source>
</evidence>
<reference evidence="2 3" key="1">
    <citation type="journal article" date="2024" name="Science">
        <title>Giant polyketide synthase enzymes in the biosynthesis of giant marine polyether toxins.</title>
        <authorList>
            <person name="Fallon T.R."/>
            <person name="Shende V.V."/>
            <person name="Wierzbicki I.H."/>
            <person name="Pendleton A.L."/>
            <person name="Watervoot N.F."/>
            <person name="Auber R.P."/>
            <person name="Gonzalez D.J."/>
            <person name="Wisecaver J.H."/>
            <person name="Moore B.S."/>
        </authorList>
    </citation>
    <scope>NUCLEOTIDE SEQUENCE [LARGE SCALE GENOMIC DNA]</scope>
    <source>
        <strain evidence="2 3">12B1</strain>
    </source>
</reference>